<evidence type="ECO:0000313" key="10">
    <source>
        <dbReference type="EMBL" id="PHT32040.1"/>
    </source>
</evidence>
<dbReference type="GO" id="GO:0016705">
    <property type="term" value="F:oxidoreductase activity, acting on paired donors, with incorporation or reduction of molecular oxygen"/>
    <property type="evidence" value="ECO:0007669"/>
    <property type="project" value="InterPro"/>
</dbReference>
<dbReference type="GO" id="GO:0004497">
    <property type="term" value="F:monooxygenase activity"/>
    <property type="evidence" value="ECO:0007669"/>
    <property type="project" value="UniProtKB-KW"/>
</dbReference>
<dbReference type="InterPro" id="IPR001128">
    <property type="entry name" value="Cyt_P450"/>
</dbReference>
<keyword evidence="4 8" id="KW-0479">Metal-binding</keyword>
<evidence type="ECO:0000256" key="2">
    <source>
        <dbReference type="ARBA" id="ARBA00010617"/>
    </source>
</evidence>
<dbReference type="Proteomes" id="UP000224567">
    <property type="component" value="Unassembled WGS sequence"/>
</dbReference>
<dbReference type="AlphaFoldDB" id="A0A2G2VGC1"/>
<dbReference type="OrthoDB" id="1215036at2759"/>
<keyword evidence="3 8" id="KW-0349">Heme</keyword>
<dbReference type="PANTHER" id="PTHR47944">
    <property type="entry name" value="CYTOCHROME P450 98A9"/>
    <property type="match status" value="1"/>
</dbReference>
<evidence type="ECO:0000256" key="3">
    <source>
        <dbReference type="ARBA" id="ARBA00022617"/>
    </source>
</evidence>
<evidence type="ECO:0000313" key="11">
    <source>
        <dbReference type="Proteomes" id="UP000224567"/>
    </source>
</evidence>
<gene>
    <name evidence="10" type="ORF">CQW23_28377</name>
</gene>
<evidence type="ECO:0000256" key="5">
    <source>
        <dbReference type="ARBA" id="ARBA00023002"/>
    </source>
</evidence>
<evidence type="ECO:0000256" key="6">
    <source>
        <dbReference type="ARBA" id="ARBA00023004"/>
    </source>
</evidence>
<comment type="similarity">
    <text evidence="2 9">Belongs to the cytochrome P450 family.</text>
</comment>
<dbReference type="Gene3D" id="1.10.630.10">
    <property type="entry name" value="Cytochrome P450"/>
    <property type="match status" value="1"/>
</dbReference>
<evidence type="ECO:0000256" key="7">
    <source>
        <dbReference type="ARBA" id="ARBA00023033"/>
    </source>
</evidence>
<dbReference type="GO" id="GO:0005506">
    <property type="term" value="F:iron ion binding"/>
    <property type="evidence" value="ECO:0007669"/>
    <property type="project" value="InterPro"/>
</dbReference>
<dbReference type="GO" id="GO:0020037">
    <property type="term" value="F:heme binding"/>
    <property type="evidence" value="ECO:0007669"/>
    <property type="project" value="InterPro"/>
</dbReference>
<feature type="binding site" description="axial binding residue" evidence="8">
    <location>
        <position position="81"/>
    </location>
    <ligand>
        <name>heme</name>
        <dbReference type="ChEBI" id="CHEBI:30413"/>
    </ligand>
    <ligandPart>
        <name>Fe</name>
        <dbReference type="ChEBI" id="CHEBI:18248"/>
    </ligandPart>
</feature>
<evidence type="ECO:0000256" key="4">
    <source>
        <dbReference type="ARBA" id="ARBA00022723"/>
    </source>
</evidence>
<dbReference type="Pfam" id="PF00067">
    <property type="entry name" value="p450"/>
    <property type="match status" value="1"/>
</dbReference>
<dbReference type="EMBL" id="MLFT02000012">
    <property type="protein sequence ID" value="PHT32040.1"/>
    <property type="molecule type" value="Genomic_DNA"/>
</dbReference>
<evidence type="ECO:0000256" key="8">
    <source>
        <dbReference type="PIRSR" id="PIRSR602401-1"/>
    </source>
</evidence>
<sequence>MSPSKHHVSTPAHIALEDCHVAGYDILKGIILMVNTWSIKRKLHHWESPGELIPERFEGKDIDVIGQHFVLLPFGMGQRKCPGYSIGIHIIGATLVNLLHGFNWRLAYGLNP</sequence>
<keyword evidence="6 8" id="KW-0408">Iron</keyword>
<reference evidence="10 11" key="1">
    <citation type="journal article" date="2017" name="Genome Biol.">
        <title>New reference genome sequences of hot pepper reveal the massive evolution of plant disease-resistance genes by retroduplication.</title>
        <authorList>
            <person name="Kim S."/>
            <person name="Park J."/>
            <person name="Yeom S.I."/>
            <person name="Kim Y.M."/>
            <person name="Seo E."/>
            <person name="Kim K.T."/>
            <person name="Kim M.S."/>
            <person name="Lee J.M."/>
            <person name="Cheong K."/>
            <person name="Shin H.S."/>
            <person name="Kim S.B."/>
            <person name="Han K."/>
            <person name="Lee J."/>
            <person name="Park M."/>
            <person name="Lee H.A."/>
            <person name="Lee H.Y."/>
            <person name="Lee Y."/>
            <person name="Oh S."/>
            <person name="Lee J.H."/>
            <person name="Choi E."/>
            <person name="Choi E."/>
            <person name="Lee S.E."/>
            <person name="Jeon J."/>
            <person name="Kim H."/>
            <person name="Choi G."/>
            <person name="Song H."/>
            <person name="Lee J."/>
            <person name="Lee S.C."/>
            <person name="Kwon J.K."/>
            <person name="Lee H.Y."/>
            <person name="Koo N."/>
            <person name="Hong Y."/>
            <person name="Kim R.W."/>
            <person name="Kang W.H."/>
            <person name="Huh J.H."/>
            <person name="Kang B.C."/>
            <person name="Yang T.J."/>
            <person name="Lee Y.H."/>
            <person name="Bennetzen J.L."/>
            <person name="Choi D."/>
        </authorList>
    </citation>
    <scope>NUCLEOTIDE SEQUENCE [LARGE SCALE GENOMIC DNA]</scope>
    <source>
        <strain evidence="11">cv. PBC81</strain>
    </source>
</reference>
<keyword evidence="5 9" id="KW-0560">Oxidoreductase</keyword>
<dbReference type="InterPro" id="IPR036396">
    <property type="entry name" value="Cyt_P450_sf"/>
</dbReference>
<dbReference type="PANTHER" id="PTHR47944:SF5">
    <property type="entry name" value="CYTOCHROME P450 71A1-LIKE"/>
    <property type="match status" value="1"/>
</dbReference>
<proteinExistence type="inferred from homology"/>
<evidence type="ECO:0000256" key="1">
    <source>
        <dbReference type="ARBA" id="ARBA00001971"/>
    </source>
</evidence>
<dbReference type="InterPro" id="IPR017972">
    <property type="entry name" value="Cyt_P450_CS"/>
</dbReference>
<comment type="cofactor">
    <cofactor evidence="1 8">
        <name>heme</name>
        <dbReference type="ChEBI" id="CHEBI:30413"/>
    </cofactor>
</comment>
<dbReference type="PRINTS" id="PR00463">
    <property type="entry name" value="EP450I"/>
</dbReference>
<organism evidence="10 11">
    <name type="scientific">Capsicum baccatum</name>
    <name type="common">Peruvian pepper</name>
    <dbReference type="NCBI Taxonomy" id="33114"/>
    <lineage>
        <taxon>Eukaryota</taxon>
        <taxon>Viridiplantae</taxon>
        <taxon>Streptophyta</taxon>
        <taxon>Embryophyta</taxon>
        <taxon>Tracheophyta</taxon>
        <taxon>Spermatophyta</taxon>
        <taxon>Magnoliopsida</taxon>
        <taxon>eudicotyledons</taxon>
        <taxon>Gunneridae</taxon>
        <taxon>Pentapetalae</taxon>
        <taxon>asterids</taxon>
        <taxon>lamiids</taxon>
        <taxon>Solanales</taxon>
        <taxon>Solanaceae</taxon>
        <taxon>Solanoideae</taxon>
        <taxon>Capsiceae</taxon>
        <taxon>Capsicum</taxon>
    </lineage>
</organism>
<dbReference type="InterPro" id="IPR002401">
    <property type="entry name" value="Cyt_P450_E_grp-I"/>
</dbReference>
<dbReference type="PROSITE" id="PS00086">
    <property type="entry name" value="CYTOCHROME_P450"/>
    <property type="match status" value="1"/>
</dbReference>
<protein>
    <submittedName>
        <fullName evidence="10">Uncharacterized protein</fullName>
    </submittedName>
</protein>
<name>A0A2G2VGC1_CAPBA</name>
<evidence type="ECO:0000256" key="9">
    <source>
        <dbReference type="RuleBase" id="RU000461"/>
    </source>
</evidence>
<keyword evidence="11" id="KW-1185">Reference proteome</keyword>
<comment type="caution">
    <text evidence="10">The sequence shown here is derived from an EMBL/GenBank/DDBJ whole genome shotgun (WGS) entry which is preliminary data.</text>
</comment>
<reference evidence="11" key="2">
    <citation type="journal article" date="2017" name="J. Anim. Genet.">
        <title>Multiple reference genome sequences of hot pepper reveal the massive evolution of plant disease resistance genes by retroduplication.</title>
        <authorList>
            <person name="Kim S."/>
            <person name="Park J."/>
            <person name="Yeom S.-I."/>
            <person name="Kim Y.-M."/>
            <person name="Seo E."/>
            <person name="Kim K.-T."/>
            <person name="Kim M.-S."/>
            <person name="Lee J.M."/>
            <person name="Cheong K."/>
            <person name="Shin H.-S."/>
            <person name="Kim S.-B."/>
            <person name="Han K."/>
            <person name="Lee J."/>
            <person name="Park M."/>
            <person name="Lee H.-A."/>
            <person name="Lee H.-Y."/>
            <person name="Lee Y."/>
            <person name="Oh S."/>
            <person name="Lee J.H."/>
            <person name="Choi E."/>
            <person name="Choi E."/>
            <person name="Lee S.E."/>
            <person name="Jeon J."/>
            <person name="Kim H."/>
            <person name="Choi G."/>
            <person name="Song H."/>
            <person name="Lee J."/>
            <person name="Lee S.-C."/>
            <person name="Kwon J.-K."/>
            <person name="Lee H.-Y."/>
            <person name="Koo N."/>
            <person name="Hong Y."/>
            <person name="Kim R.W."/>
            <person name="Kang W.-H."/>
            <person name="Huh J.H."/>
            <person name="Kang B.-C."/>
            <person name="Yang T.-J."/>
            <person name="Lee Y.-H."/>
            <person name="Bennetzen J.L."/>
            <person name="Choi D."/>
        </authorList>
    </citation>
    <scope>NUCLEOTIDE SEQUENCE [LARGE SCALE GENOMIC DNA]</scope>
    <source>
        <strain evidence="11">cv. PBC81</strain>
    </source>
</reference>
<dbReference type="SUPFAM" id="SSF48264">
    <property type="entry name" value="Cytochrome P450"/>
    <property type="match status" value="1"/>
</dbReference>
<keyword evidence="7 9" id="KW-0503">Monooxygenase</keyword>
<accession>A0A2G2VGC1</accession>